<evidence type="ECO:0000313" key="8">
    <source>
        <dbReference type="EMBL" id="AWM40766.1"/>
    </source>
</evidence>
<keyword evidence="3 5" id="KW-0408">Iron</keyword>
<dbReference type="EMBL" id="CP025958">
    <property type="protein sequence ID" value="AWM40766.1"/>
    <property type="molecule type" value="Genomic_DNA"/>
</dbReference>
<dbReference type="SUPFAM" id="SSF52833">
    <property type="entry name" value="Thioredoxin-like"/>
    <property type="match status" value="1"/>
</dbReference>
<dbReference type="GO" id="GO:0016209">
    <property type="term" value="F:antioxidant activity"/>
    <property type="evidence" value="ECO:0007669"/>
    <property type="project" value="InterPro"/>
</dbReference>
<dbReference type="GO" id="GO:0009055">
    <property type="term" value="F:electron transfer activity"/>
    <property type="evidence" value="ECO:0007669"/>
    <property type="project" value="InterPro"/>
</dbReference>
<dbReference type="Gene3D" id="2.60.120.310">
    <property type="entry name" value="Copper type II, ascorbate-dependent monooxygenase, N-terminal domain"/>
    <property type="match status" value="1"/>
</dbReference>
<dbReference type="GO" id="GO:0005507">
    <property type="term" value="F:copper ion binding"/>
    <property type="evidence" value="ECO:0007669"/>
    <property type="project" value="InterPro"/>
</dbReference>
<evidence type="ECO:0000256" key="4">
    <source>
        <dbReference type="ARBA" id="ARBA00023157"/>
    </source>
</evidence>
<dbReference type="InterPro" id="IPR008977">
    <property type="entry name" value="PHM/PNGase_F_dom_sf"/>
</dbReference>
<evidence type="ECO:0000259" key="7">
    <source>
        <dbReference type="PROSITE" id="PS51352"/>
    </source>
</evidence>
<dbReference type="Pfam" id="PF00578">
    <property type="entry name" value="AhpC-TSA"/>
    <property type="match status" value="1"/>
</dbReference>
<dbReference type="Gene3D" id="2.60.120.230">
    <property type="match status" value="1"/>
</dbReference>
<dbReference type="InterPro" id="IPR014784">
    <property type="entry name" value="Cu2_ascorb_mOase-like_C"/>
</dbReference>
<dbReference type="PROSITE" id="PS51007">
    <property type="entry name" value="CYTC"/>
    <property type="match status" value="1"/>
</dbReference>
<feature type="domain" description="Thioredoxin" evidence="7">
    <location>
        <begin position="52"/>
        <end position="206"/>
    </location>
</feature>
<proteinExistence type="predicted"/>
<dbReference type="GO" id="GO:0020037">
    <property type="term" value="F:heme binding"/>
    <property type="evidence" value="ECO:0007669"/>
    <property type="project" value="InterPro"/>
</dbReference>
<accession>A0A2Z3HAQ4</accession>
<dbReference type="InterPro" id="IPR036909">
    <property type="entry name" value="Cyt_c-like_dom_sf"/>
</dbReference>
<dbReference type="InterPro" id="IPR036249">
    <property type="entry name" value="Thioredoxin-like_sf"/>
</dbReference>
<dbReference type="KEGG" id="gog:C1280_29800"/>
<dbReference type="Pfam" id="PF13442">
    <property type="entry name" value="Cytochrome_CBB3"/>
    <property type="match status" value="1"/>
</dbReference>
<keyword evidence="9" id="KW-1185">Reference proteome</keyword>
<gene>
    <name evidence="8" type="ORF">C1280_29800</name>
</gene>
<dbReference type="AlphaFoldDB" id="A0A2Z3HAQ4"/>
<evidence type="ECO:0000313" key="9">
    <source>
        <dbReference type="Proteomes" id="UP000245802"/>
    </source>
</evidence>
<name>A0A2Z3HAQ4_9BACT</name>
<keyword evidence="8" id="KW-0413">Isomerase</keyword>
<dbReference type="Proteomes" id="UP000245802">
    <property type="component" value="Chromosome"/>
</dbReference>
<evidence type="ECO:0000256" key="2">
    <source>
        <dbReference type="ARBA" id="ARBA00022723"/>
    </source>
</evidence>
<dbReference type="Gene3D" id="3.40.30.10">
    <property type="entry name" value="Glutaredoxin"/>
    <property type="match status" value="1"/>
</dbReference>
<dbReference type="InterPro" id="IPR047262">
    <property type="entry name" value="PRX-like1"/>
</dbReference>
<evidence type="ECO:0000259" key="6">
    <source>
        <dbReference type="PROSITE" id="PS51007"/>
    </source>
</evidence>
<keyword evidence="1 5" id="KW-0349">Heme</keyword>
<protein>
    <submittedName>
        <fullName evidence="8">Thiol-disulfide isomerase</fullName>
    </submittedName>
</protein>
<dbReference type="InterPro" id="IPR009056">
    <property type="entry name" value="Cyt_c-like_dom"/>
</dbReference>
<dbReference type="PANTHER" id="PTHR43640">
    <property type="entry name" value="OS07G0260300 PROTEIN"/>
    <property type="match status" value="1"/>
</dbReference>
<dbReference type="GO" id="GO:0016715">
    <property type="term" value="F:oxidoreductase activity, acting on paired donors, with incorporation or reduction of molecular oxygen, reduced ascorbate as one donor, and incorporation of one atom of oxygen"/>
    <property type="evidence" value="ECO:0007669"/>
    <property type="project" value="InterPro"/>
</dbReference>
<dbReference type="SUPFAM" id="SSF49742">
    <property type="entry name" value="PHM/PNGase F"/>
    <property type="match status" value="2"/>
</dbReference>
<evidence type="ECO:0000256" key="1">
    <source>
        <dbReference type="ARBA" id="ARBA00022617"/>
    </source>
</evidence>
<keyword evidence="4" id="KW-1015">Disulfide bond</keyword>
<dbReference type="PANTHER" id="PTHR43640:SF1">
    <property type="entry name" value="THIOREDOXIN-DEPENDENT PEROXIREDOXIN"/>
    <property type="match status" value="1"/>
</dbReference>
<dbReference type="PROSITE" id="PS51352">
    <property type="entry name" value="THIOREDOXIN_2"/>
    <property type="match status" value="1"/>
</dbReference>
<dbReference type="SUPFAM" id="SSF46626">
    <property type="entry name" value="Cytochrome c"/>
    <property type="match status" value="1"/>
</dbReference>
<sequence>MLDFHGRRPPNGLIPLRHLCPTQGGFDVLHRTLVALSLALGASPLTAGDQPAPVGAKVADFTLTEPLSGKPWALNEQARDAKATVIAFTALDCPVCKAYWGRLADLRKRYADDGVVFVAVNSQLTDSADEVARAAKDLKLPFPLLKDDGTKLADKLAVSRVLTVVVLDATRTVRYAGRIDDQFAPGVHRDKATTRELAAALDAVLEGREVKKPFTAAAGCKLTREKKPVPTAAVSYHKHVAAIFQAKCQECHRAGEVGPFALTSYKQAKGWADMIREVVADGVMPPWHADAPAGHFKNDRRLSAEEKKTLLAWIDAGCPEGDPKDAPAPAQFIDGWRLPQKPDLVLKMNQPFDVPATSLLGMGIPYQHITVGAPLKEDMWVQAAEVRPDYRAVVHHVIVYMVPPGGKLDHNNFARYMIGTYVPGDQPLVYPEGMAKKVPKGSQVMFEVHYTPNGTAGKDRSVLGIVLAKKPPAQEAKGDAALNVRFAIPPGAENYQVAASHTFEKPTTLLSLSPHMHLRGKAFKYELVNKDGTRETLLNVPKYDFNWQLSYELAKPRALPAGSKIECTAWYDNSAKNPFNPNPGKKVTWGDQTWDEMMIGFFEYYDTP</sequence>
<reference evidence="8 9" key="1">
    <citation type="submission" date="2018-01" db="EMBL/GenBank/DDBJ databases">
        <title>G. obscuriglobus.</title>
        <authorList>
            <person name="Franke J."/>
            <person name="Blomberg W."/>
            <person name="Selmecki A."/>
        </authorList>
    </citation>
    <scope>NUCLEOTIDE SEQUENCE [LARGE SCALE GENOMIC DNA]</scope>
    <source>
        <strain evidence="8 9">DSM 5831</strain>
    </source>
</reference>
<dbReference type="InterPro" id="IPR036939">
    <property type="entry name" value="Cu2_ascorb_mOase_N_sf"/>
</dbReference>
<organism evidence="8 9">
    <name type="scientific">Gemmata obscuriglobus</name>
    <dbReference type="NCBI Taxonomy" id="114"/>
    <lineage>
        <taxon>Bacteria</taxon>
        <taxon>Pseudomonadati</taxon>
        <taxon>Planctomycetota</taxon>
        <taxon>Planctomycetia</taxon>
        <taxon>Gemmatales</taxon>
        <taxon>Gemmataceae</taxon>
        <taxon>Gemmata</taxon>
    </lineage>
</organism>
<keyword evidence="2 5" id="KW-0479">Metal-binding</keyword>
<evidence type="ECO:0000256" key="5">
    <source>
        <dbReference type="PROSITE-ProRule" id="PRU00433"/>
    </source>
</evidence>
<feature type="domain" description="Cytochrome c" evidence="6">
    <location>
        <begin position="235"/>
        <end position="318"/>
    </location>
</feature>
<evidence type="ECO:0000256" key="3">
    <source>
        <dbReference type="ARBA" id="ARBA00023004"/>
    </source>
</evidence>
<dbReference type="GO" id="GO:0016853">
    <property type="term" value="F:isomerase activity"/>
    <property type="evidence" value="ECO:0007669"/>
    <property type="project" value="UniProtKB-KW"/>
</dbReference>
<dbReference type="InterPro" id="IPR000866">
    <property type="entry name" value="AhpC/TSA"/>
</dbReference>
<dbReference type="InterPro" id="IPR013766">
    <property type="entry name" value="Thioredoxin_domain"/>
</dbReference>